<feature type="chain" id="PRO_5013578734" evidence="1">
    <location>
        <begin position="22"/>
        <end position="296"/>
    </location>
</feature>
<sequence>MLQSTLLLAVLVLSEVASPTAATSASTLENVVIDTTPIAGNTPRVLLVNETKDVWSRLKETQYTHRKQSVIDLDRGIVKFDCSGFVCEVVLKNALPDHYRRINSYLKKNRTSIPSAENGRMWMTRPLAGLFYDYLEKQQPDDWLVFRSPEDLMQGDIIVARYDDEWRIRRGKSTTGHIMIAWDVKQAESETSIQVRVFDSSQGAHTKRLDTRHQVDGRVTAIDNSGIGSGVMRFRLDRQGNANGYKWSLTSKRWYNQLGTEEATGNQHYDRLEGILFARPIDPVDTDTNLSDENLN</sequence>
<dbReference type="GeneID" id="90609832"/>
<reference evidence="2 3" key="1">
    <citation type="submission" date="2017-06" db="EMBL/GenBank/DDBJ databases">
        <title>Description of Rhodopirellula bahusiensis sp. nov.</title>
        <authorList>
            <person name="Kizina J."/>
            <person name="Harder J."/>
        </authorList>
    </citation>
    <scope>NUCLEOTIDE SEQUENCE [LARGE SCALE GENOMIC DNA]</scope>
    <source>
        <strain evidence="2 3">SWK21</strain>
    </source>
</reference>
<feature type="signal peptide" evidence="1">
    <location>
        <begin position="1"/>
        <end position="21"/>
    </location>
</feature>
<dbReference type="EMBL" id="NIZW01000013">
    <property type="protein sequence ID" value="PHQ34136.1"/>
    <property type="molecule type" value="Genomic_DNA"/>
</dbReference>
<evidence type="ECO:0000313" key="3">
    <source>
        <dbReference type="Proteomes" id="UP000225740"/>
    </source>
</evidence>
<organism evidence="2 3">
    <name type="scientific">Rhodopirellula bahusiensis</name>
    <dbReference type="NCBI Taxonomy" id="2014065"/>
    <lineage>
        <taxon>Bacteria</taxon>
        <taxon>Pseudomonadati</taxon>
        <taxon>Planctomycetota</taxon>
        <taxon>Planctomycetia</taxon>
        <taxon>Pirellulales</taxon>
        <taxon>Pirellulaceae</taxon>
        <taxon>Rhodopirellula</taxon>
    </lineage>
</organism>
<dbReference type="Proteomes" id="UP000225740">
    <property type="component" value="Unassembled WGS sequence"/>
</dbReference>
<proteinExistence type="predicted"/>
<evidence type="ECO:0000313" key="2">
    <source>
        <dbReference type="EMBL" id="PHQ34136.1"/>
    </source>
</evidence>
<protein>
    <submittedName>
        <fullName evidence="2">Uncharacterized protein</fullName>
    </submittedName>
</protein>
<accession>A0A2G1W530</accession>
<evidence type="ECO:0000256" key="1">
    <source>
        <dbReference type="SAM" id="SignalP"/>
    </source>
</evidence>
<dbReference type="AlphaFoldDB" id="A0A2G1W530"/>
<comment type="caution">
    <text evidence="2">The sequence shown here is derived from an EMBL/GenBank/DDBJ whole genome shotgun (WGS) entry which is preliminary data.</text>
</comment>
<name>A0A2G1W530_9BACT</name>
<gene>
    <name evidence="2" type="ORF">CEE69_17455</name>
</gene>
<dbReference type="OrthoDB" id="288771at2"/>
<dbReference type="RefSeq" id="WP_099261925.1">
    <property type="nucleotide sequence ID" value="NZ_NIZW01000013.1"/>
</dbReference>
<keyword evidence="1" id="KW-0732">Signal</keyword>
<keyword evidence="3" id="KW-1185">Reference proteome</keyword>